<dbReference type="EC" id="2.7.8.31" evidence="10"/>
<evidence type="ECO:0000256" key="7">
    <source>
        <dbReference type="ARBA" id="ARBA00023169"/>
    </source>
</evidence>
<dbReference type="GO" id="GO:0089702">
    <property type="term" value="F:undecaprenyl-phosphate glucose phosphotransferase activity"/>
    <property type="evidence" value="ECO:0007669"/>
    <property type="project" value="UniProtKB-EC"/>
</dbReference>
<feature type="transmembrane region" description="Helical" evidence="8">
    <location>
        <begin position="30"/>
        <end position="51"/>
    </location>
</feature>
<feature type="domain" description="Bacterial sugar transferase" evidence="9">
    <location>
        <begin position="303"/>
        <end position="491"/>
    </location>
</feature>
<dbReference type="EMBL" id="JAUYVI010000006">
    <property type="protein sequence ID" value="MDQ7250209.1"/>
    <property type="molecule type" value="Genomic_DNA"/>
</dbReference>
<dbReference type="InterPro" id="IPR003362">
    <property type="entry name" value="Bact_transf"/>
</dbReference>
<keyword evidence="6 8" id="KW-0472">Membrane</keyword>
<dbReference type="Pfam" id="PF13727">
    <property type="entry name" value="CoA_binding_3"/>
    <property type="match status" value="1"/>
</dbReference>
<dbReference type="Proteomes" id="UP001230156">
    <property type="component" value="Unassembled WGS sequence"/>
</dbReference>
<keyword evidence="5 8" id="KW-1133">Transmembrane helix</keyword>
<comment type="caution">
    <text evidence="10">The sequence shown here is derived from an EMBL/GenBank/DDBJ whole genome shotgun (WGS) entry which is preliminary data.</text>
</comment>
<dbReference type="InterPro" id="IPR017473">
    <property type="entry name" value="Undecaprenyl-P_gluc_Ptfrase"/>
</dbReference>
<dbReference type="SUPFAM" id="SSF51735">
    <property type="entry name" value="NAD(P)-binding Rossmann-fold domains"/>
    <property type="match status" value="1"/>
</dbReference>
<evidence type="ECO:0000256" key="3">
    <source>
        <dbReference type="ARBA" id="ARBA00022679"/>
    </source>
</evidence>
<comment type="similarity">
    <text evidence="2">Belongs to the bacterial sugar transferase family.</text>
</comment>
<keyword evidence="7" id="KW-0270">Exopolysaccharide synthesis</keyword>
<keyword evidence="4 8" id="KW-0812">Transmembrane</keyword>
<dbReference type="NCBIfam" id="TIGR03025">
    <property type="entry name" value="EPS_sugtrans"/>
    <property type="match status" value="1"/>
</dbReference>
<sequence>MELNNTAVHAAPFGGTTAGGRARGFSPQNVRLLGIGVDFSLFVIAIVAVALKMGPESTQLYRLAQIFIGALLMAMFAVACLLTRLHEPRVLARISVAAHFLKAVVCFGAPPLLTLLICAPFLGNGDPNVDRLAAWLGYAAIAAAGVAVVSRIALFGGLAGASKRLVSAQRVAVVGSGEAAGRLIHWLEVTEPGLVEVIGVFDDRSRDRLAENALAQLIRGNTADLIELYKSAPFDKIVIALPNSAEDRVLHLLRRLRQLPVDIALAPDLIGFRSPNQGQSEIAGLKLYRLTDRPIRGSQRLLKGAIDRLLSAAALLFLSPLLLLVVLAIRLDSRGPILFRQPRQGLGDSLFQVYKFRTMRADLGDAIGRQQTQRDDPRVTRLGAWLRRTSIDELPQLLNVLRGEMSLVGPRPHTPHMLIGDKQIFDLVDEYSFRHRVKPGITGLAQVNGYRGAIDTPEHLRARIDYDLYYIDHWSLWLDFKILFRTAAICFTGVNAY</sequence>
<feature type="transmembrane region" description="Helical" evidence="8">
    <location>
        <begin position="63"/>
        <end position="82"/>
    </location>
</feature>
<evidence type="ECO:0000256" key="8">
    <source>
        <dbReference type="SAM" id="Phobius"/>
    </source>
</evidence>
<reference evidence="11" key="1">
    <citation type="submission" date="2023-08" db="EMBL/GenBank/DDBJ databases">
        <title>Rhodospirillaceae gen. nov., a novel taxon isolated from the Yangtze River Yuezi River estuary sludge.</title>
        <authorList>
            <person name="Ruan L."/>
        </authorList>
    </citation>
    <scope>NUCLEOTIDE SEQUENCE [LARGE SCALE GENOMIC DNA]</scope>
    <source>
        <strain evidence="11">R-7</strain>
    </source>
</reference>
<dbReference type="NCBIfam" id="TIGR03023">
    <property type="entry name" value="WcaJ_sugtrans"/>
    <property type="match status" value="1"/>
</dbReference>
<keyword evidence="3 10" id="KW-0808">Transferase</keyword>
<evidence type="ECO:0000256" key="4">
    <source>
        <dbReference type="ARBA" id="ARBA00022692"/>
    </source>
</evidence>
<feature type="transmembrane region" description="Helical" evidence="8">
    <location>
        <begin position="103"/>
        <end position="123"/>
    </location>
</feature>
<name>A0ABU0YR66_9PROT</name>
<evidence type="ECO:0000259" key="9">
    <source>
        <dbReference type="Pfam" id="PF02397"/>
    </source>
</evidence>
<accession>A0ABU0YR66</accession>
<keyword evidence="11" id="KW-1185">Reference proteome</keyword>
<dbReference type="RefSeq" id="WP_379959164.1">
    <property type="nucleotide sequence ID" value="NZ_JAUYVI010000006.1"/>
</dbReference>
<comment type="subcellular location">
    <subcellularLocation>
        <location evidence="1">Membrane</location>
        <topology evidence="1">Multi-pass membrane protein</topology>
    </subcellularLocation>
</comment>
<evidence type="ECO:0000256" key="1">
    <source>
        <dbReference type="ARBA" id="ARBA00004141"/>
    </source>
</evidence>
<evidence type="ECO:0000313" key="10">
    <source>
        <dbReference type="EMBL" id="MDQ7250209.1"/>
    </source>
</evidence>
<dbReference type="Pfam" id="PF02397">
    <property type="entry name" value="Bac_transf"/>
    <property type="match status" value="1"/>
</dbReference>
<protein>
    <submittedName>
        <fullName evidence="10">Undecaprenyl-phosphate glucose phosphotransferase</fullName>
        <ecNumber evidence="10">2.7.8.31</ecNumber>
    </submittedName>
</protein>
<evidence type="ECO:0000256" key="5">
    <source>
        <dbReference type="ARBA" id="ARBA00022989"/>
    </source>
</evidence>
<feature type="transmembrane region" description="Helical" evidence="8">
    <location>
        <begin position="135"/>
        <end position="160"/>
    </location>
</feature>
<proteinExistence type="inferred from homology"/>
<gene>
    <name evidence="10" type="ORF">Q8A70_21135</name>
</gene>
<dbReference type="InterPro" id="IPR036291">
    <property type="entry name" value="NAD(P)-bd_dom_sf"/>
</dbReference>
<dbReference type="PANTHER" id="PTHR30576">
    <property type="entry name" value="COLANIC BIOSYNTHESIS UDP-GLUCOSE LIPID CARRIER TRANSFERASE"/>
    <property type="match status" value="1"/>
</dbReference>
<feature type="transmembrane region" description="Helical" evidence="8">
    <location>
        <begin position="309"/>
        <end position="331"/>
    </location>
</feature>
<organism evidence="10 11">
    <name type="scientific">Dongia sedimenti</name>
    <dbReference type="NCBI Taxonomy" id="3064282"/>
    <lineage>
        <taxon>Bacteria</taxon>
        <taxon>Pseudomonadati</taxon>
        <taxon>Pseudomonadota</taxon>
        <taxon>Alphaproteobacteria</taxon>
        <taxon>Rhodospirillales</taxon>
        <taxon>Dongiaceae</taxon>
        <taxon>Dongia</taxon>
    </lineage>
</organism>
<evidence type="ECO:0000256" key="6">
    <source>
        <dbReference type="ARBA" id="ARBA00023136"/>
    </source>
</evidence>
<dbReference type="PANTHER" id="PTHR30576:SF0">
    <property type="entry name" value="UNDECAPRENYL-PHOSPHATE N-ACETYLGALACTOSAMINYL 1-PHOSPHATE TRANSFERASE-RELATED"/>
    <property type="match status" value="1"/>
</dbReference>
<dbReference type="InterPro" id="IPR017475">
    <property type="entry name" value="EPS_sugar_tfrase"/>
</dbReference>
<evidence type="ECO:0000256" key="2">
    <source>
        <dbReference type="ARBA" id="ARBA00006464"/>
    </source>
</evidence>
<evidence type="ECO:0000313" key="11">
    <source>
        <dbReference type="Proteomes" id="UP001230156"/>
    </source>
</evidence>
<dbReference type="Gene3D" id="3.40.50.720">
    <property type="entry name" value="NAD(P)-binding Rossmann-like Domain"/>
    <property type="match status" value="1"/>
</dbReference>